<comment type="catalytic activity">
    <reaction evidence="6">
        <text>acetate + ATP = acetyl phosphate + ADP</text>
        <dbReference type="Rhea" id="RHEA:11352"/>
        <dbReference type="ChEBI" id="CHEBI:22191"/>
        <dbReference type="ChEBI" id="CHEBI:30089"/>
        <dbReference type="ChEBI" id="CHEBI:30616"/>
        <dbReference type="ChEBI" id="CHEBI:456216"/>
        <dbReference type="EC" id="2.7.2.1"/>
    </reaction>
</comment>
<feature type="site" description="Transition state stabilizer" evidence="6">
    <location>
        <position position="199"/>
    </location>
</feature>
<comment type="pathway">
    <text evidence="6">Metabolic intermediate biosynthesis; acetyl-CoA biosynthesis; acetyl-CoA from acetate: step 1/2.</text>
</comment>
<dbReference type="SUPFAM" id="SSF53067">
    <property type="entry name" value="Actin-like ATPase domain"/>
    <property type="match status" value="2"/>
</dbReference>
<comment type="function">
    <text evidence="6">Catalyzes the formation of acetyl phosphate from acetate and ATP. Can also catalyze the reverse reaction.</text>
</comment>
<dbReference type="PANTHER" id="PTHR21060">
    <property type="entry name" value="ACETATE KINASE"/>
    <property type="match status" value="1"/>
</dbReference>
<keyword evidence="6" id="KW-0460">Magnesium</keyword>
<dbReference type="PIRSF" id="PIRSF000722">
    <property type="entry name" value="Acetate_prop_kin"/>
    <property type="match status" value="1"/>
</dbReference>
<keyword evidence="5 6" id="KW-0067">ATP-binding</keyword>
<keyword evidence="6" id="KW-0963">Cytoplasm</keyword>
<dbReference type="GO" id="GO:0005737">
    <property type="term" value="C:cytoplasm"/>
    <property type="evidence" value="ECO:0007669"/>
    <property type="project" value="UniProtKB-SubCell"/>
</dbReference>
<dbReference type="PROSITE" id="PS01076">
    <property type="entry name" value="ACETATE_KINASE_2"/>
    <property type="match status" value="1"/>
</dbReference>
<keyword evidence="6" id="KW-0479">Metal-binding</keyword>
<dbReference type="NCBIfam" id="TIGR00016">
    <property type="entry name" value="ackA"/>
    <property type="match status" value="1"/>
</dbReference>
<protein>
    <recommendedName>
        <fullName evidence="6">Acetate kinase</fullName>
        <ecNumber evidence="6">2.7.2.1</ecNumber>
    </recommendedName>
    <alternativeName>
        <fullName evidence="6">Acetokinase</fullName>
    </alternativeName>
</protein>
<feature type="binding site" evidence="6">
    <location>
        <position position="35"/>
    </location>
    <ligand>
        <name>ATP</name>
        <dbReference type="ChEBI" id="CHEBI:30616"/>
    </ligand>
</feature>
<comment type="cofactor">
    <cofactor evidence="6">
        <name>Mg(2+)</name>
        <dbReference type="ChEBI" id="CHEBI:18420"/>
    </cofactor>
    <cofactor evidence="6">
        <name>Mn(2+)</name>
        <dbReference type="ChEBI" id="CHEBI:29035"/>
    </cofactor>
    <text evidence="6">Mg(2+). Can also accept Mn(2+).</text>
</comment>
<evidence type="ECO:0000256" key="3">
    <source>
        <dbReference type="ARBA" id="ARBA00022741"/>
    </source>
</evidence>
<feature type="site" description="Transition state stabilizer" evidence="6">
    <location>
        <position position="258"/>
    </location>
</feature>
<evidence type="ECO:0000256" key="6">
    <source>
        <dbReference type="HAMAP-Rule" id="MF_00020"/>
    </source>
</evidence>
<dbReference type="Proteomes" id="UP000051164">
    <property type="component" value="Unassembled WGS sequence"/>
</dbReference>
<dbReference type="AlphaFoldDB" id="A0A8E1RLP7"/>
<comment type="similarity">
    <text evidence="1 6 7">Belongs to the acetokinase family.</text>
</comment>
<feature type="binding site" evidence="6">
    <location>
        <position position="110"/>
    </location>
    <ligand>
        <name>substrate</name>
    </ligand>
</feature>
<feature type="binding site" evidence="6">
    <location>
        <begin position="300"/>
        <end position="302"/>
    </location>
    <ligand>
        <name>ATP</name>
        <dbReference type="ChEBI" id="CHEBI:30616"/>
    </ligand>
</feature>
<sequence length="409" mass="45347">MWLRFHFDEKYPIKTTEVLIMSKVLIVNAGSSSLKFKLFEMPAEEVLADGEVERLNMAGSKVKIKYGDGKVYKREEDKINYEHSAGIMRNSLKDLGIIDRLRDIDAIGNRVVAGSNIFDKVAKIDDDSLSKIVELGDIAPIHNPVEAEYIEILRRILPDTDQYAIFDSAFFKDVPEVNAIYGIPYELTEKFNIRRYGEHGINHGFLTQRAQEILGNKKAKLVTLHLGSGASVAAEKAGKCYDTSMGFTPMNGLVMGTRSGDIDPALVPFFMKEMGASADEVIDMFNKRSGMLGVSGVSSDMRDLEDSDADRAKLALDMFVNRTVKYAASYITELGGVDAIVFSGGIGEHDQWVREQVCQKLEIFGIKLDGKLNEAEKPGDLGMKDSSARILLIPANEELAMVRDVAKEL</sequence>
<evidence type="ECO:0000313" key="9">
    <source>
        <dbReference type="Proteomes" id="UP000051164"/>
    </source>
</evidence>
<comment type="subcellular location">
    <subcellularLocation>
        <location evidence="6">Cytoplasm</location>
    </subcellularLocation>
</comment>
<evidence type="ECO:0000256" key="4">
    <source>
        <dbReference type="ARBA" id="ARBA00022777"/>
    </source>
</evidence>
<feature type="binding site" evidence="6">
    <location>
        <begin position="225"/>
        <end position="229"/>
    </location>
    <ligand>
        <name>ATP</name>
        <dbReference type="ChEBI" id="CHEBI:30616"/>
    </ligand>
</feature>
<dbReference type="GO" id="GO:0006085">
    <property type="term" value="P:acetyl-CoA biosynthetic process"/>
    <property type="evidence" value="ECO:0007669"/>
    <property type="project" value="UniProtKB-UniRule"/>
</dbReference>
<feature type="binding site" evidence="6">
    <location>
        <position position="397"/>
    </location>
    <ligand>
        <name>Mg(2+)</name>
        <dbReference type="ChEBI" id="CHEBI:18420"/>
    </ligand>
</feature>
<gene>
    <name evidence="6" type="primary">ackA</name>
    <name evidence="8" type="ORF">FC95_GL001811</name>
</gene>
<feature type="binding site" evidence="6">
    <location>
        <begin position="345"/>
        <end position="349"/>
    </location>
    <ligand>
        <name>ATP</name>
        <dbReference type="ChEBI" id="CHEBI:30616"/>
    </ligand>
</feature>
<reference evidence="8 9" key="1">
    <citation type="journal article" date="2015" name="Genome Announc.">
        <title>Expanding the biotechnology potential of lactobacilli through comparative genomics of 213 strains and associated genera.</title>
        <authorList>
            <person name="Sun Z."/>
            <person name="Harris H.M."/>
            <person name="McCann A."/>
            <person name="Guo C."/>
            <person name="Argimon S."/>
            <person name="Zhang W."/>
            <person name="Yang X."/>
            <person name="Jeffery I.B."/>
            <person name="Cooney J.C."/>
            <person name="Kagawa T.F."/>
            <person name="Liu W."/>
            <person name="Song Y."/>
            <person name="Salvetti E."/>
            <person name="Wrobel A."/>
            <person name="Rasinkangas P."/>
            <person name="Parkhill J."/>
            <person name="Rea M.C."/>
            <person name="O'Sullivan O."/>
            <person name="Ritari J."/>
            <person name="Douillard F.P."/>
            <person name="Paul Ross R."/>
            <person name="Yang R."/>
            <person name="Briner A.E."/>
            <person name="Felis G.E."/>
            <person name="de Vos W.M."/>
            <person name="Barrangou R."/>
            <person name="Klaenhammer T.R."/>
            <person name="Caufield P.W."/>
            <person name="Cui Y."/>
            <person name="Zhang H."/>
            <person name="O'Toole P.W."/>
        </authorList>
    </citation>
    <scope>NUCLEOTIDE SEQUENCE [LARGE SCALE GENOMIC DNA]</scope>
    <source>
        <strain evidence="8 9">DSM 20587</strain>
    </source>
</reference>
<evidence type="ECO:0000313" key="8">
    <source>
        <dbReference type="EMBL" id="KRM54103.1"/>
    </source>
</evidence>
<organism evidence="8 9">
    <name type="scientific">Lentilactobacillus kefiri DSM 20587 = JCM 5818</name>
    <dbReference type="NCBI Taxonomy" id="1423764"/>
    <lineage>
        <taxon>Bacteria</taxon>
        <taxon>Bacillati</taxon>
        <taxon>Bacillota</taxon>
        <taxon>Bacilli</taxon>
        <taxon>Lactobacillales</taxon>
        <taxon>Lactobacillaceae</taxon>
        <taxon>Lentilactobacillus</taxon>
    </lineage>
</organism>
<dbReference type="InterPro" id="IPR023865">
    <property type="entry name" value="Aliphatic_acid_kinase_CS"/>
</dbReference>
<dbReference type="PANTHER" id="PTHR21060:SF15">
    <property type="entry name" value="ACETATE KINASE-RELATED"/>
    <property type="match status" value="1"/>
</dbReference>
<dbReference type="EMBL" id="AYYV01000004">
    <property type="protein sequence ID" value="KRM54103.1"/>
    <property type="molecule type" value="Genomic_DNA"/>
</dbReference>
<dbReference type="InterPro" id="IPR004372">
    <property type="entry name" value="Ac/propionate_kinase"/>
</dbReference>
<keyword evidence="2 6" id="KW-0808">Transferase</keyword>
<evidence type="ECO:0000256" key="2">
    <source>
        <dbReference type="ARBA" id="ARBA00022679"/>
    </source>
</evidence>
<dbReference type="GO" id="GO:0006083">
    <property type="term" value="P:acetate metabolic process"/>
    <property type="evidence" value="ECO:0007669"/>
    <property type="project" value="TreeGrafter"/>
</dbReference>
<dbReference type="GO" id="GO:0005524">
    <property type="term" value="F:ATP binding"/>
    <property type="evidence" value="ECO:0007669"/>
    <property type="project" value="UniProtKB-KW"/>
</dbReference>
<dbReference type="InterPro" id="IPR043129">
    <property type="entry name" value="ATPase_NBD"/>
</dbReference>
<comment type="subunit">
    <text evidence="6">Homodimer.</text>
</comment>
<keyword evidence="4 6" id="KW-0418">Kinase</keyword>
<comment type="caution">
    <text evidence="8">The sequence shown here is derived from an EMBL/GenBank/DDBJ whole genome shotgun (WGS) entry which is preliminary data.</text>
</comment>
<dbReference type="PROSITE" id="PS01075">
    <property type="entry name" value="ACETATE_KINASE_1"/>
    <property type="match status" value="1"/>
</dbReference>
<feature type="binding site" evidence="6">
    <location>
        <position position="28"/>
    </location>
    <ligand>
        <name>Mg(2+)</name>
        <dbReference type="ChEBI" id="CHEBI:18420"/>
    </ligand>
</feature>
<feature type="active site" description="Proton donor/acceptor" evidence="6">
    <location>
        <position position="167"/>
    </location>
</feature>
<accession>A0A8E1RLP7</accession>
<dbReference type="Gene3D" id="3.30.420.40">
    <property type="match status" value="2"/>
</dbReference>
<evidence type="ECO:0000256" key="5">
    <source>
        <dbReference type="ARBA" id="ARBA00022840"/>
    </source>
</evidence>
<dbReference type="GO" id="GO:0000287">
    <property type="term" value="F:magnesium ion binding"/>
    <property type="evidence" value="ECO:0007669"/>
    <property type="project" value="UniProtKB-UniRule"/>
</dbReference>
<dbReference type="GO" id="GO:0008776">
    <property type="term" value="F:acetate kinase activity"/>
    <property type="evidence" value="ECO:0007669"/>
    <property type="project" value="UniProtKB-UniRule"/>
</dbReference>
<dbReference type="UniPathway" id="UPA00340">
    <property type="reaction ID" value="UER00458"/>
</dbReference>
<dbReference type="PRINTS" id="PR00471">
    <property type="entry name" value="ACETATEKNASE"/>
</dbReference>
<dbReference type="Pfam" id="PF00871">
    <property type="entry name" value="Acetate_kinase"/>
    <property type="match status" value="1"/>
</dbReference>
<dbReference type="EC" id="2.7.2.1" evidence="6"/>
<name>A0A8E1RLP7_LENKE</name>
<dbReference type="InterPro" id="IPR000890">
    <property type="entry name" value="Aliphatic_acid_kin_short-chain"/>
</dbReference>
<evidence type="ECO:0000256" key="1">
    <source>
        <dbReference type="ARBA" id="ARBA00008748"/>
    </source>
</evidence>
<keyword evidence="3 6" id="KW-0547">Nucleotide-binding</keyword>
<proteinExistence type="inferred from homology"/>
<dbReference type="HAMAP" id="MF_00020">
    <property type="entry name" value="Acetate_kinase"/>
    <property type="match status" value="1"/>
</dbReference>
<evidence type="ECO:0000256" key="7">
    <source>
        <dbReference type="RuleBase" id="RU003835"/>
    </source>
</evidence>